<dbReference type="RefSeq" id="WP_369185087.1">
    <property type="nucleotide sequence ID" value="NZ_CP163445.1"/>
</dbReference>
<feature type="signal peptide" evidence="1">
    <location>
        <begin position="1"/>
        <end position="29"/>
    </location>
</feature>
<feature type="chain" id="PRO_5044246819" evidence="1">
    <location>
        <begin position="30"/>
        <end position="153"/>
    </location>
</feature>
<proteinExistence type="predicted"/>
<organism evidence="2">
    <name type="scientific">Streptomyces sp. Y1</name>
    <dbReference type="NCBI Taxonomy" id="3238634"/>
    <lineage>
        <taxon>Bacteria</taxon>
        <taxon>Bacillati</taxon>
        <taxon>Actinomycetota</taxon>
        <taxon>Actinomycetes</taxon>
        <taxon>Kitasatosporales</taxon>
        <taxon>Streptomycetaceae</taxon>
        <taxon>Streptomyces</taxon>
    </lineage>
</organism>
<sequence length="153" mass="16380">MIRLRTAAPAVLVLSLSLVGLPAAAPAPAAEPPRAAQSQRSLTPAEQQVDSFFSQYRGDILDGDLQGARAVRQRYLTAHLNAVLDAWARAHDADPVFRAQNVPTGWSLAQGDSGAGHTRVNLTERWGDGSTTEVVYELRLATLVIDDLQDAPA</sequence>
<protein>
    <submittedName>
        <fullName evidence="2">Uncharacterized protein</fullName>
    </submittedName>
</protein>
<dbReference type="Gene3D" id="3.10.450.50">
    <property type="match status" value="1"/>
</dbReference>
<keyword evidence="1" id="KW-0732">Signal</keyword>
<accession>A0AB39TU96</accession>
<dbReference type="EMBL" id="CP163445">
    <property type="protein sequence ID" value="XDQ82831.1"/>
    <property type="molecule type" value="Genomic_DNA"/>
</dbReference>
<evidence type="ECO:0000313" key="2">
    <source>
        <dbReference type="EMBL" id="XDQ82831.1"/>
    </source>
</evidence>
<name>A0AB39TU96_9ACTN</name>
<reference evidence="2" key="1">
    <citation type="submission" date="2024-07" db="EMBL/GenBank/DDBJ databases">
        <authorList>
            <person name="Yu S.T."/>
        </authorList>
    </citation>
    <scope>NUCLEOTIDE SEQUENCE</scope>
    <source>
        <strain evidence="2">Y1</strain>
    </source>
</reference>
<evidence type="ECO:0000256" key="1">
    <source>
        <dbReference type="SAM" id="SignalP"/>
    </source>
</evidence>
<gene>
    <name evidence="2" type="ORF">AB2U05_32185</name>
</gene>
<dbReference type="AlphaFoldDB" id="A0AB39TU96"/>